<dbReference type="HOGENOM" id="CLU_2023980_0_0_6"/>
<reference evidence="1 2" key="1">
    <citation type="journal article" date="2004" name="PLoS Biol.">
        <title>Genomic insights into methanotrophy: the complete genome sequence of Methylococcus capsulatus (Bath).</title>
        <authorList>
            <person name="Ward N.L."/>
            <person name="Larsen O."/>
            <person name="Sakwa J."/>
            <person name="Bruseth L."/>
            <person name="Khouri H.M."/>
            <person name="Durkin A.S."/>
            <person name="Dimitrov G."/>
            <person name="Jiang L."/>
            <person name="Scanlan D."/>
            <person name="Kang K.H."/>
            <person name="Lewis M.R."/>
            <person name="Nelson K.E."/>
            <person name="Methe B.A."/>
            <person name="Wu M."/>
            <person name="Heidelberg J.F."/>
            <person name="Paulsen I.T."/>
            <person name="Fouts D.E."/>
            <person name="Ravel J."/>
            <person name="Tettelin H."/>
            <person name="Ren Q."/>
            <person name="Read T.D."/>
            <person name="DeBoy R.T."/>
            <person name="Seshadri R."/>
            <person name="Salzberg S.L."/>
            <person name="Jensen H.B."/>
            <person name="Birkeland N.K."/>
            <person name="Nelson W.C."/>
            <person name="Dodson R.J."/>
            <person name="Grindhaug S.H."/>
            <person name="Holt I.E."/>
            <person name="Eidhammer I."/>
            <person name="Jonasen I."/>
            <person name="Vanaken S."/>
            <person name="Utterback T.R."/>
            <person name="Feldblyum T.V."/>
            <person name="Fraser C.M."/>
            <person name="Lillehaug J.R."/>
            <person name="Eisen J.A."/>
        </authorList>
    </citation>
    <scope>NUCLEOTIDE SEQUENCE [LARGE SCALE GENOMIC DNA]</scope>
    <source>
        <strain evidence="2">ATCC 33009 / NCIMB 11132 / Bath</strain>
    </source>
</reference>
<evidence type="ECO:0000313" key="1">
    <source>
        <dbReference type="EMBL" id="AAU92318.1"/>
    </source>
</evidence>
<dbReference type="Proteomes" id="UP000006821">
    <property type="component" value="Chromosome"/>
</dbReference>
<dbReference type="EMBL" id="AE017282">
    <property type="protein sequence ID" value="AAU92318.1"/>
    <property type="molecule type" value="Genomic_DNA"/>
</dbReference>
<protein>
    <submittedName>
        <fullName evidence="1">Uncharacterized protein</fullName>
    </submittedName>
</protein>
<dbReference type="KEGG" id="mca:MCA1651"/>
<dbReference type="AlphaFoldDB" id="Q607V3"/>
<evidence type="ECO:0000313" key="2">
    <source>
        <dbReference type="Proteomes" id="UP000006821"/>
    </source>
</evidence>
<organism evidence="1 2">
    <name type="scientific">Methylococcus capsulatus (strain ATCC 33009 / NCIMB 11132 / Bath)</name>
    <dbReference type="NCBI Taxonomy" id="243233"/>
    <lineage>
        <taxon>Bacteria</taxon>
        <taxon>Pseudomonadati</taxon>
        <taxon>Pseudomonadota</taxon>
        <taxon>Gammaproteobacteria</taxon>
        <taxon>Methylococcales</taxon>
        <taxon>Methylococcaceae</taxon>
        <taxon>Methylococcus</taxon>
    </lineage>
</organism>
<proteinExistence type="predicted"/>
<accession>Q607V3</accession>
<name>Q607V3_METCA</name>
<sequence length="122" mass="13866">MTQVTGLPAPVHKQQERGIAMARRITKDCDDKAAGIRFHISSARMSMNKISFVAFQRFLDEMERSMYLCPECGWRGRGRELVPMEQDGNGAYAWGSDAETWYACPRCESEISVETPLMRPTD</sequence>
<dbReference type="STRING" id="243233.MCA1651"/>
<gene>
    <name evidence="1" type="ordered locus">MCA1651</name>
</gene>